<dbReference type="PANTHER" id="PTHR45436">
    <property type="entry name" value="SENSOR HISTIDINE KINASE YKOH"/>
    <property type="match status" value="1"/>
</dbReference>
<sequence>MRIVEKHSLSMSLLLITGLVLFSVNIYWFYSNYREDEFYHRLRQAALNMEQLIFTKGSSKEQLRLLEALQDDPYSKRQIIIYDSIGTILFRSTGAVAHLNEAYQKQVLKKEVEFRKDGYERTLFVSRNNPSRKLLILEAAGYDLGGFNKQKKLRTTLILGSLILIVLQGLATWYFMRRDLLPLSRIASQMKQISGPTFHQRLSEANLNNEIGQMSHAFNELLDRVEKAYQQQFNFISYASHELRTPLAILLSNSQVTLFKERTTEEYVQTLKSFQDDVNQMILLVNSLLELARLNADAQSVSFSCLRLDEQLWAASDLLKENHPDYQIHIDFATIGDTDEAMLVMGNARLLMLVFKNLMENACKYSSNKKVVVNIQAGQQQVLVNVCDEGIGMSAAELEHIFDAFYRNGQHSKIAGYGIGLPLAKRILEIHRGSIVVQSVKDKGSVFTVTLPTWKED</sequence>
<dbReference type="PROSITE" id="PS50109">
    <property type="entry name" value="HIS_KIN"/>
    <property type="match status" value="1"/>
</dbReference>
<evidence type="ECO:0000259" key="12">
    <source>
        <dbReference type="PROSITE" id="PS50109"/>
    </source>
</evidence>
<dbReference type="Pfam" id="PF02518">
    <property type="entry name" value="HATPase_c"/>
    <property type="match status" value="1"/>
</dbReference>
<gene>
    <name evidence="14" type="ORF">QNI16_20395</name>
</gene>
<feature type="domain" description="Histidine kinase" evidence="12">
    <location>
        <begin position="238"/>
        <end position="455"/>
    </location>
</feature>
<comment type="caution">
    <text evidence="14">The sequence shown here is derived from an EMBL/GenBank/DDBJ whole genome shotgun (WGS) entry which is preliminary data.</text>
</comment>
<evidence type="ECO:0000256" key="11">
    <source>
        <dbReference type="SAM" id="Phobius"/>
    </source>
</evidence>
<dbReference type="EMBL" id="JASJOS010000009">
    <property type="protein sequence ID" value="MDJ1482873.1"/>
    <property type="molecule type" value="Genomic_DNA"/>
</dbReference>
<dbReference type="InterPro" id="IPR005467">
    <property type="entry name" value="His_kinase_dom"/>
</dbReference>
<dbReference type="SUPFAM" id="SSF55874">
    <property type="entry name" value="ATPase domain of HSP90 chaperone/DNA topoisomerase II/histidine kinase"/>
    <property type="match status" value="1"/>
</dbReference>
<keyword evidence="8 11" id="KW-1133">Transmembrane helix</keyword>
<evidence type="ECO:0000256" key="3">
    <source>
        <dbReference type="ARBA" id="ARBA00012438"/>
    </source>
</evidence>
<evidence type="ECO:0000256" key="7">
    <source>
        <dbReference type="ARBA" id="ARBA00022777"/>
    </source>
</evidence>
<dbReference type="GO" id="GO:0005886">
    <property type="term" value="C:plasma membrane"/>
    <property type="evidence" value="ECO:0007669"/>
    <property type="project" value="TreeGrafter"/>
</dbReference>
<dbReference type="PANTHER" id="PTHR45436:SF5">
    <property type="entry name" value="SENSOR HISTIDINE KINASE TRCS"/>
    <property type="match status" value="1"/>
</dbReference>
<dbReference type="InterPro" id="IPR036890">
    <property type="entry name" value="HATPase_C_sf"/>
</dbReference>
<dbReference type="CDD" id="cd06225">
    <property type="entry name" value="HAMP"/>
    <property type="match status" value="1"/>
</dbReference>
<evidence type="ECO:0000256" key="8">
    <source>
        <dbReference type="ARBA" id="ARBA00022989"/>
    </source>
</evidence>
<dbReference type="EC" id="2.7.13.3" evidence="3"/>
<dbReference type="SMART" id="SM00387">
    <property type="entry name" value="HATPase_c"/>
    <property type="match status" value="1"/>
</dbReference>
<dbReference type="InterPro" id="IPR003660">
    <property type="entry name" value="HAMP_dom"/>
</dbReference>
<dbReference type="SUPFAM" id="SSF47384">
    <property type="entry name" value="Homodimeric domain of signal transducing histidine kinase"/>
    <property type="match status" value="1"/>
</dbReference>
<dbReference type="Gene3D" id="1.10.287.130">
    <property type="match status" value="1"/>
</dbReference>
<dbReference type="InterPro" id="IPR003661">
    <property type="entry name" value="HisK_dim/P_dom"/>
</dbReference>
<evidence type="ECO:0000256" key="4">
    <source>
        <dbReference type="ARBA" id="ARBA00022553"/>
    </source>
</evidence>
<dbReference type="Gene3D" id="6.10.340.10">
    <property type="match status" value="1"/>
</dbReference>
<dbReference type="SMART" id="SM00304">
    <property type="entry name" value="HAMP"/>
    <property type="match status" value="1"/>
</dbReference>
<dbReference type="InterPro" id="IPR003594">
    <property type="entry name" value="HATPase_dom"/>
</dbReference>
<keyword evidence="7 14" id="KW-0418">Kinase</keyword>
<proteinExistence type="predicted"/>
<dbReference type="InterPro" id="IPR036097">
    <property type="entry name" value="HisK_dim/P_sf"/>
</dbReference>
<dbReference type="InterPro" id="IPR004358">
    <property type="entry name" value="Sig_transdc_His_kin-like_C"/>
</dbReference>
<dbReference type="PROSITE" id="PS50885">
    <property type="entry name" value="HAMP"/>
    <property type="match status" value="1"/>
</dbReference>
<dbReference type="SUPFAM" id="SSF158472">
    <property type="entry name" value="HAMP domain-like"/>
    <property type="match status" value="1"/>
</dbReference>
<dbReference type="GO" id="GO:0000155">
    <property type="term" value="F:phosphorelay sensor kinase activity"/>
    <property type="evidence" value="ECO:0007669"/>
    <property type="project" value="InterPro"/>
</dbReference>
<comment type="subcellular location">
    <subcellularLocation>
        <location evidence="2">Membrane</location>
    </subcellularLocation>
</comment>
<protein>
    <recommendedName>
        <fullName evidence="3">histidine kinase</fullName>
        <ecNumber evidence="3">2.7.13.3</ecNumber>
    </recommendedName>
</protein>
<dbReference type="AlphaFoldDB" id="A0AAE3QUM4"/>
<evidence type="ECO:0000259" key="13">
    <source>
        <dbReference type="PROSITE" id="PS50885"/>
    </source>
</evidence>
<evidence type="ECO:0000256" key="2">
    <source>
        <dbReference type="ARBA" id="ARBA00004370"/>
    </source>
</evidence>
<dbReference type="Pfam" id="PF00672">
    <property type="entry name" value="HAMP"/>
    <property type="match status" value="1"/>
</dbReference>
<evidence type="ECO:0000256" key="10">
    <source>
        <dbReference type="ARBA" id="ARBA00023136"/>
    </source>
</evidence>
<keyword evidence="6 11" id="KW-0812">Transmembrane</keyword>
<evidence type="ECO:0000256" key="1">
    <source>
        <dbReference type="ARBA" id="ARBA00000085"/>
    </source>
</evidence>
<keyword evidence="4" id="KW-0597">Phosphoprotein</keyword>
<accession>A0AAE3QUM4</accession>
<evidence type="ECO:0000313" key="15">
    <source>
        <dbReference type="Proteomes" id="UP001241110"/>
    </source>
</evidence>
<evidence type="ECO:0000256" key="9">
    <source>
        <dbReference type="ARBA" id="ARBA00023012"/>
    </source>
</evidence>
<feature type="transmembrane region" description="Helical" evidence="11">
    <location>
        <begin position="12"/>
        <end position="30"/>
    </location>
</feature>
<dbReference type="Pfam" id="PF00512">
    <property type="entry name" value="HisKA"/>
    <property type="match status" value="1"/>
</dbReference>
<evidence type="ECO:0000313" key="14">
    <source>
        <dbReference type="EMBL" id="MDJ1482873.1"/>
    </source>
</evidence>
<feature type="domain" description="HAMP" evidence="13">
    <location>
        <begin position="177"/>
        <end position="230"/>
    </location>
</feature>
<dbReference type="PRINTS" id="PR00344">
    <property type="entry name" value="BCTRLSENSOR"/>
</dbReference>
<comment type="catalytic activity">
    <reaction evidence="1">
        <text>ATP + protein L-histidine = ADP + protein N-phospho-L-histidine.</text>
        <dbReference type="EC" id="2.7.13.3"/>
    </reaction>
</comment>
<name>A0AAE3QUM4_9BACT</name>
<organism evidence="14 15">
    <name type="scientific">Xanthocytophaga flava</name>
    <dbReference type="NCBI Taxonomy" id="3048013"/>
    <lineage>
        <taxon>Bacteria</taxon>
        <taxon>Pseudomonadati</taxon>
        <taxon>Bacteroidota</taxon>
        <taxon>Cytophagia</taxon>
        <taxon>Cytophagales</taxon>
        <taxon>Rhodocytophagaceae</taxon>
        <taxon>Xanthocytophaga</taxon>
    </lineage>
</organism>
<evidence type="ECO:0000256" key="6">
    <source>
        <dbReference type="ARBA" id="ARBA00022692"/>
    </source>
</evidence>
<keyword evidence="10 11" id="KW-0472">Membrane</keyword>
<dbReference type="SMART" id="SM00388">
    <property type="entry name" value="HisKA"/>
    <property type="match status" value="1"/>
</dbReference>
<dbReference type="CDD" id="cd00075">
    <property type="entry name" value="HATPase"/>
    <property type="match status" value="1"/>
</dbReference>
<dbReference type="CDD" id="cd00082">
    <property type="entry name" value="HisKA"/>
    <property type="match status" value="1"/>
</dbReference>
<evidence type="ECO:0000256" key="5">
    <source>
        <dbReference type="ARBA" id="ARBA00022679"/>
    </source>
</evidence>
<keyword evidence="9" id="KW-0902">Two-component regulatory system</keyword>
<dbReference type="Proteomes" id="UP001241110">
    <property type="component" value="Unassembled WGS sequence"/>
</dbReference>
<reference evidence="14" key="1">
    <citation type="submission" date="2023-05" db="EMBL/GenBank/DDBJ databases">
        <authorList>
            <person name="Zhang X."/>
        </authorList>
    </citation>
    <scope>NUCLEOTIDE SEQUENCE</scope>
    <source>
        <strain evidence="14">YF14B1</strain>
    </source>
</reference>
<dbReference type="InterPro" id="IPR050428">
    <property type="entry name" value="TCS_sensor_his_kinase"/>
</dbReference>
<feature type="transmembrane region" description="Helical" evidence="11">
    <location>
        <begin position="157"/>
        <end position="176"/>
    </location>
</feature>
<keyword evidence="5" id="KW-0808">Transferase</keyword>
<dbReference type="Gene3D" id="3.30.565.10">
    <property type="entry name" value="Histidine kinase-like ATPase, C-terminal domain"/>
    <property type="match status" value="1"/>
</dbReference>